<sequence>PLLGSNYKPFLYASALDAGLTASTLINDAPIVFEDRALEDKWRPRNASGRFYGPTRLREALLQSINLVSIRLLREVGIERVRKYSENFGFKLDELNSDLSLALGTASLSPIKNASAYSVFANGGKAVEPYFINKIVDRTGEVIFQKEEPETKQVIDARIAFIIQDILQEAAKRGTAKKISELGRGDLAGKTGTTNEAESTWFTGFNEFLVTTVWVGFDQPQSLGNREFGSSTALPIWLNFMRPNIDFLPRNKNLPPNGIVSIKVDKKTGLKLESDSGNSIFEYYLEEYLPE</sequence>
<dbReference type="PANTHER" id="PTHR32282">
    <property type="entry name" value="BINDING PROTEIN TRANSPEPTIDASE, PUTATIVE-RELATED"/>
    <property type="match status" value="1"/>
</dbReference>
<keyword evidence="8" id="KW-0961">Cell wall biogenesis/degradation</keyword>
<dbReference type="InterPro" id="IPR001460">
    <property type="entry name" value="PCN-bd_Tpept"/>
</dbReference>
<dbReference type="Gene3D" id="3.40.710.10">
    <property type="entry name" value="DD-peptidase/beta-lactamase superfamily"/>
    <property type="match status" value="1"/>
</dbReference>
<dbReference type="InterPro" id="IPR050396">
    <property type="entry name" value="Glycosyltr_51/Transpeptidase"/>
</dbReference>
<evidence type="ECO:0000256" key="4">
    <source>
        <dbReference type="ARBA" id="ARBA00022960"/>
    </source>
</evidence>
<keyword evidence="3" id="KW-0812">Transmembrane</keyword>
<evidence type="ECO:0000256" key="3">
    <source>
        <dbReference type="ARBA" id="ARBA00022692"/>
    </source>
</evidence>
<dbReference type="Pfam" id="PF00905">
    <property type="entry name" value="Transpeptidase"/>
    <property type="match status" value="1"/>
</dbReference>
<evidence type="ECO:0000259" key="9">
    <source>
        <dbReference type="Pfam" id="PF00905"/>
    </source>
</evidence>
<evidence type="ECO:0000313" key="10">
    <source>
        <dbReference type="EMBL" id="SVB20763.1"/>
    </source>
</evidence>
<evidence type="ECO:0000256" key="6">
    <source>
        <dbReference type="ARBA" id="ARBA00022989"/>
    </source>
</evidence>
<dbReference type="GO" id="GO:0009252">
    <property type="term" value="P:peptidoglycan biosynthetic process"/>
    <property type="evidence" value="ECO:0007669"/>
    <property type="project" value="UniProtKB-KW"/>
</dbReference>
<protein>
    <recommendedName>
        <fullName evidence="9">Penicillin-binding protein transpeptidase domain-containing protein</fullName>
    </recommendedName>
</protein>
<accession>A0A382C620</accession>
<dbReference type="AlphaFoldDB" id="A0A382C620"/>
<dbReference type="SUPFAM" id="SSF56601">
    <property type="entry name" value="beta-lactamase/transpeptidase-like"/>
    <property type="match status" value="1"/>
</dbReference>
<gene>
    <name evidence="10" type="ORF">METZ01_LOCUS173617</name>
</gene>
<dbReference type="GO" id="GO:0008955">
    <property type="term" value="F:peptidoglycan glycosyltransferase activity"/>
    <property type="evidence" value="ECO:0007669"/>
    <property type="project" value="TreeGrafter"/>
</dbReference>
<keyword evidence="7" id="KW-0472">Membrane</keyword>
<evidence type="ECO:0000256" key="1">
    <source>
        <dbReference type="ARBA" id="ARBA00022676"/>
    </source>
</evidence>
<reference evidence="10" key="1">
    <citation type="submission" date="2018-05" db="EMBL/GenBank/DDBJ databases">
        <authorList>
            <person name="Lanie J.A."/>
            <person name="Ng W.-L."/>
            <person name="Kazmierczak K.M."/>
            <person name="Andrzejewski T.M."/>
            <person name="Davidsen T.M."/>
            <person name="Wayne K.J."/>
            <person name="Tettelin H."/>
            <person name="Glass J.I."/>
            <person name="Rusch D."/>
            <person name="Podicherti R."/>
            <person name="Tsui H.-C.T."/>
            <person name="Winkler M.E."/>
        </authorList>
    </citation>
    <scope>NUCLEOTIDE SEQUENCE</scope>
</reference>
<keyword evidence="2" id="KW-0808">Transferase</keyword>
<evidence type="ECO:0000256" key="8">
    <source>
        <dbReference type="ARBA" id="ARBA00023316"/>
    </source>
</evidence>
<evidence type="ECO:0000256" key="2">
    <source>
        <dbReference type="ARBA" id="ARBA00022679"/>
    </source>
</evidence>
<name>A0A382C620_9ZZZZ</name>
<dbReference type="PANTHER" id="PTHR32282:SF27">
    <property type="entry name" value="PENICILLIN-BINDING PROTEIN 1A"/>
    <property type="match status" value="1"/>
</dbReference>
<dbReference type="GO" id="GO:0071555">
    <property type="term" value="P:cell wall organization"/>
    <property type="evidence" value="ECO:0007669"/>
    <property type="project" value="UniProtKB-KW"/>
</dbReference>
<evidence type="ECO:0000256" key="5">
    <source>
        <dbReference type="ARBA" id="ARBA00022984"/>
    </source>
</evidence>
<dbReference type="GO" id="GO:0030288">
    <property type="term" value="C:outer membrane-bounded periplasmic space"/>
    <property type="evidence" value="ECO:0007669"/>
    <property type="project" value="TreeGrafter"/>
</dbReference>
<keyword evidence="5" id="KW-0573">Peptidoglycan synthesis</keyword>
<organism evidence="10">
    <name type="scientific">marine metagenome</name>
    <dbReference type="NCBI Taxonomy" id="408172"/>
    <lineage>
        <taxon>unclassified sequences</taxon>
        <taxon>metagenomes</taxon>
        <taxon>ecological metagenomes</taxon>
    </lineage>
</organism>
<evidence type="ECO:0000256" key="7">
    <source>
        <dbReference type="ARBA" id="ARBA00023136"/>
    </source>
</evidence>
<dbReference type="EMBL" id="UINC01032688">
    <property type="protein sequence ID" value="SVB20763.1"/>
    <property type="molecule type" value="Genomic_DNA"/>
</dbReference>
<keyword evidence="4" id="KW-0133">Cell shape</keyword>
<feature type="non-terminal residue" evidence="10">
    <location>
        <position position="1"/>
    </location>
</feature>
<feature type="domain" description="Penicillin-binding protein transpeptidase" evidence="9">
    <location>
        <begin position="4"/>
        <end position="235"/>
    </location>
</feature>
<dbReference type="GO" id="GO:0008658">
    <property type="term" value="F:penicillin binding"/>
    <property type="evidence" value="ECO:0007669"/>
    <property type="project" value="InterPro"/>
</dbReference>
<dbReference type="InterPro" id="IPR012338">
    <property type="entry name" value="Beta-lactam/transpept-like"/>
</dbReference>
<proteinExistence type="predicted"/>
<keyword evidence="1" id="KW-0328">Glycosyltransferase</keyword>
<keyword evidence="6" id="KW-1133">Transmembrane helix</keyword>
<dbReference type="GO" id="GO:0008360">
    <property type="term" value="P:regulation of cell shape"/>
    <property type="evidence" value="ECO:0007669"/>
    <property type="project" value="UniProtKB-KW"/>
</dbReference>